<feature type="region of interest" description="Disordered" evidence="1">
    <location>
        <begin position="583"/>
        <end position="602"/>
    </location>
</feature>
<dbReference type="EMBL" id="PP926242">
    <property type="protein sequence ID" value="XBY85568.1"/>
    <property type="molecule type" value="Genomic_RNA"/>
</dbReference>
<reference evidence="2" key="1">
    <citation type="submission" date="2024-05" db="EMBL/GenBank/DDBJ databases">
        <title>Viral Diversity and Horizontal Gene Transfer Among Viruses in Setosphaeria turcica Population from Northern Corn Leaf Blight of Maize.</title>
        <authorList>
            <person name="Jia J."/>
            <person name="Mu F."/>
        </authorList>
    </citation>
    <scope>NUCLEOTIDE SEQUENCE</scope>
    <source>
        <strain evidence="2">TG1</strain>
    </source>
</reference>
<name>A0AAU7YEC8_9VIRU</name>
<proteinExistence type="predicted"/>
<evidence type="ECO:0000256" key="1">
    <source>
        <dbReference type="SAM" id="MobiDB-lite"/>
    </source>
</evidence>
<sequence length="782" mass="87016">MWPPSFVQMLGLHISRDVTAPVGGYSPPNMLRKWCTEWLDELTPSSPVPLKDLYNPCVSGQDPLSTSVDRLGPARIPNFDFLWTNLLEPATNRQEGSISACGQVRTNFLVGDKAWDVVVVVINSVESNPPIDVVPRFSPSPALNGDGGHLKSSYELRWVMRTVMRSILAEIQLPQSFPTPHRHPKAPLAWVSEAAECGGKLCGPLTSSRNLPLPLVKSAGATCKSVEARRVHRMLAHDPITIPDKLLERRWPKGDHRLALTASECISFAEHEANMRPKALLLMEFASYCSGALCVGRHVGGVSETGKIISADYPAGAKSLTHPMVKEAKYRERTWGSHERPSRLGHVNRTLNHSKVFSAILSPLMAHLRKMVTDVMRLSANSKGLLEFLGKEKGHACPSQTLNDGENRIVSKSIRRTGKVGTKPHLIWMSRSIQAGQDRLFRVRSIRKDLRDLSEYSRPKNLANQITFGEERGRRFGNDPCLQSQLRNHACFVDNPLPHRLSDQSAGCVGRRDFGVFDGGRKMYTSAFASKSTLEAVGEAGYFRCRYRSPQVTQPGENLRKGGDFCLLHETLYHTVVPAYGPTSLNRSGRRRRHGQRGSFSERTAQQCVDMTLDILQQPRRSHVSTVQCCEVLGNSFALHRCRGAWKSASEPRKGKLSLDRQSMIKPTRKPLGYSWTVGPSLLESRRSKLTADLFERQSGCQPTIASNGGGQPLPKYPRPSTCSETTRNQSAPERFPNLSGVHRRSKTRDHPSRPAATSYFGNWFGSAHGCGTLNLHKRVRR</sequence>
<evidence type="ECO:0008006" key="3">
    <source>
        <dbReference type="Google" id="ProtNLM"/>
    </source>
</evidence>
<evidence type="ECO:0000313" key="2">
    <source>
        <dbReference type="EMBL" id="XBY85568.1"/>
    </source>
</evidence>
<organism evidence="2">
    <name type="scientific">Exserohilum turcicum narnavirus 5</name>
    <dbReference type="NCBI Taxonomy" id="3229037"/>
    <lineage>
        <taxon>Viruses</taxon>
        <taxon>Riboviria</taxon>
        <taxon>Orthornavirae</taxon>
        <taxon>Lenarviricota</taxon>
        <taxon>Amabiliviricetes</taxon>
        <taxon>Wolframvirales</taxon>
        <taxon>Narnaviridae</taxon>
        <taxon>Narnavirus</taxon>
    </lineage>
</organism>
<feature type="region of interest" description="Disordered" evidence="1">
    <location>
        <begin position="701"/>
        <end position="755"/>
    </location>
</feature>
<protein>
    <recommendedName>
        <fullName evidence="3">RNA-dependent RNA polymerase</fullName>
    </recommendedName>
</protein>
<accession>A0AAU7YEC8</accession>
<feature type="compositionally biased region" description="Polar residues" evidence="1">
    <location>
        <begin position="721"/>
        <end position="732"/>
    </location>
</feature>